<feature type="transmembrane region" description="Helical" evidence="2">
    <location>
        <begin position="152"/>
        <end position="172"/>
    </location>
</feature>
<dbReference type="Proteomes" id="UP000185434">
    <property type="component" value="Chromosome"/>
</dbReference>
<keyword evidence="2" id="KW-0812">Transmembrane</keyword>
<keyword evidence="5" id="KW-1185">Reference proteome</keyword>
<evidence type="ECO:0000313" key="4">
    <source>
        <dbReference type="EMBL" id="APT88114.1"/>
    </source>
</evidence>
<dbReference type="GO" id="GO:0004252">
    <property type="term" value="F:serine-type endopeptidase activity"/>
    <property type="evidence" value="ECO:0007669"/>
    <property type="project" value="InterPro"/>
</dbReference>
<dbReference type="KEGG" id="cfk:CFRA_01085"/>
<dbReference type="InterPro" id="IPR019533">
    <property type="entry name" value="Peptidase_S26"/>
</dbReference>
<evidence type="ECO:0000256" key="2">
    <source>
        <dbReference type="SAM" id="Phobius"/>
    </source>
</evidence>
<dbReference type="RefSeq" id="WP_075663085.1">
    <property type="nucleotide sequence ID" value="NZ_CP009247.1"/>
</dbReference>
<feature type="chain" id="PRO_5039179016" description="Peptidase S26 domain-containing protein" evidence="3">
    <location>
        <begin position="22"/>
        <end position="295"/>
    </location>
</feature>
<evidence type="ECO:0000256" key="1">
    <source>
        <dbReference type="SAM" id="MobiDB-lite"/>
    </source>
</evidence>
<feature type="transmembrane region" description="Helical" evidence="2">
    <location>
        <begin position="242"/>
        <end position="261"/>
    </location>
</feature>
<keyword evidence="3" id="KW-0732">Signal</keyword>
<dbReference type="OrthoDB" id="4315104at2"/>
<proteinExistence type="predicted"/>
<dbReference type="CDD" id="cd06530">
    <property type="entry name" value="S26_SPase_I"/>
    <property type="match status" value="1"/>
</dbReference>
<dbReference type="EMBL" id="CP009247">
    <property type="protein sequence ID" value="APT88114.1"/>
    <property type="molecule type" value="Genomic_DNA"/>
</dbReference>
<dbReference type="GO" id="GO:0006465">
    <property type="term" value="P:signal peptide processing"/>
    <property type="evidence" value="ECO:0007669"/>
    <property type="project" value="InterPro"/>
</dbReference>
<accession>A0A1L7CQJ1</accession>
<feature type="region of interest" description="Disordered" evidence="1">
    <location>
        <begin position="271"/>
        <end position="295"/>
    </location>
</feature>
<feature type="signal peptide" evidence="3">
    <location>
        <begin position="1"/>
        <end position="21"/>
    </location>
</feature>
<keyword evidence="2" id="KW-0472">Membrane</keyword>
<reference evidence="4 5" key="1">
    <citation type="submission" date="2014-08" db="EMBL/GenBank/DDBJ databases">
        <title>Complete genome sequence of Corynebacterium frankenforstense ST18(T) (=DSM 45800(T)), isolated from raw cow milk.</title>
        <authorList>
            <person name="Ruckert C."/>
            <person name="Albersmeier A."/>
            <person name="Winkler A."/>
            <person name="Lipski A."/>
            <person name="Kalinowski J."/>
        </authorList>
    </citation>
    <scope>NUCLEOTIDE SEQUENCE [LARGE SCALE GENOMIC DNA]</scope>
    <source>
        <strain evidence="4 5">ST18</strain>
    </source>
</reference>
<organism evidence="4 5">
    <name type="scientific">Corynebacterium frankenforstense DSM 45800</name>
    <dbReference type="NCBI Taxonomy" id="1437875"/>
    <lineage>
        <taxon>Bacteria</taxon>
        <taxon>Bacillati</taxon>
        <taxon>Actinomycetota</taxon>
        <taxon>Actinomycetes</taxon>
        <taxon>Mycobacteriales</taxon>
        <taxon>Corynebacteriaceae</taxon>
        <taxon>Corynebacterium</taxon>
    </lineage>
</organism>
<evidence type="ECO:0000256" key="3">
    <source>
        <dbReference type="SAM" id="SignalP"/>
    </source>
</evidence>
<dbReference type="STRING" id="1437875.CFRA_01085"/>
<feature type="transmembrane region" description="Helical" evidence="2">
    <location>
        <begin position="121"/>
        <end position="140"/>
    </location>
</feature>
<name>A0A1L7CQJ1_9CORY</name>
<dbReference type="AlphaFoldDB" id="A0A1L7CQJ1"/>
<keyword evidence="2" id="KW-1133">Transmembrane helix</keyword>
<evidence type="ECO:0000313" key="5">
    <source>
        <dbReference type="Proteomes" id="UP000185434"/>
    </source>
</evidence>
<sequence>MSLGKKWLAALAALAAVTVLAALGVAWAFGMRSFVMETPSMGRAIPVGSLVVTEPARVAELEPGDVVTAEINGRSRTHRVIESADDAVRTRGDLSAAVDPLPLTDQALVGRVVFTATGLGWVVRGLPVILLAWLLFWLITRRVEEPTQRSRYRLLGVFCGFALAIVLVRPLLGVELLGLRVDGPEDAEARTVSTGILPVEVDPAGDDPAGPVMFPVGTDVATTAHEAVDGKFSFQPRPALTWPWWLGLIGLGLSPFLWFYLQHRWFERGAGQRDAEDRDTEEVTQAAAAGEGGKA</sequence>
<protein>
    <recommendedName>
        <fullName evidence="6">Peptidase S26 domain-containing protein</fullName>
    </recommendedName>
</protein>
<gene>
    <name evidence="4" type="ORF">CFRA_01085</name>
</gene>
<evidence type="ECO:0008006" key="6">
    <source>
        <dbReference type="Google" id="ProtNLM"/>
    </source>
</evidence>